<feature type="transmembrane region" description="Helical" evidence="8">
    <location>
        <begin position="27"/>
        <end position="53"/>
    </location>
</feature>
<dbReference type="PRINTS" id="PR01035">
    <property type="entry name" value="TCRTETA"/>
</dbReference>
<evidence type="ECO:0000313" key="11">
    <source>
        <dbReference type="Proteomes" id="UP000305451"/>
    </source>
</evidence>
<dbReference type="PANTHER" id="PTHR23504:SF15">
    <property type="entry name" value="MAJOR FACILITATOR SUPERFAMILY (MFS) PROFILE DOMAIN-CONTAINING PROTEIN"/>
    <property type="match status" value="1"/>
</dbReference>
<evidence type="ECO:0000256" key="7">
    <source>
        <dbReference type="ARBA" id="ARBA00023136"/>
    </source>
</evidence>
<feature type="transmembrane region" description="Helical" evidence="8">
    <location>
        <begin position="184"/>
        <end position="204"/>
    </location>
</feature>
<sequence>MREPSSSASETAGTLTDAPKKAQRPAAAVFIVATVLIDALAFALIIPVLPTLLMELTGGGVADAALWGGLATFLFAVMQFFFSPVLGGLSDRFGRRPVLLLSLGALAIDFVLMGLAHALIVFFAARLVSGIFAATHSTANAYIADVTPPAQRSARFGWLGAAMGVGFILGPALGGLLGELTPRAPFFAAALLAGANAVYGWFVVPESLAADKRRPFSLARSNVFGTLLRLRKAEGLGVMVWVYFLSHLSGFVYPAVWAYVAIAKFDWSEAQIGASLAYFGVLFALCQMVVVPVLMPRIGERRAIWIAMAVEAAALAGIAFAPNGAVLYAWLLTALVTGMEGPALQKIMTERVGEDAQGELQGGLSALGGVILIISPLLYTQLFFLFQRGVAGVVFPGAPFLAASALCLVALALFLGRTKRTHAP</sequence>
<dbReference type="InterPro" id="IPR005829">
    <property type="entry name" value="Sugar_transporter_CS"/>
</dbReference>
<comment type="caution">
    <text evidence="10">The sequence shown here is derived from an EMBL/GenBank/DDBJ whole genome shotgun (WGS) entry which is preliminary data.</text>
</comment>
<feature type="transmembrane region" description="Helical" evidence="8">
    <location>
        <begin position="364"/>
        <end position="386"/>
    </location>
</feature>
<dbReference type="Gene3D" id="1.20.1250.20">
    <property type="entry name" value="MFS general substrate transporter like domains"/>
    <property type="match status" value="1"/>
</dbReference>
<organism evidence="10 11">
    <name type="scientific">Marinicauda pacifica</name>
    <dbReference type="NCBI Taxonomy" id="1133559"/>
    <lineage>
        <taxon>Bacteria</taxon>
        <taxon>Pseudomonadati</taxon>
        <taxon>Pseudomonadota</taxon>
        <taxon>Alphaproteobacteria</taxon>
        <taxon>Maricaulales</taxon>
        <taxon>Maricaulaceae</taxon>
        <taxon>Marinicauda</taxon>
    </lineage>
</organism>
<comment type="subcellular location">
    <subcellularLocation>
        <location evidence="2">Membrane</location>
        <topology evidence="2">Multi-pass membrane protein</topology>
    </subcellularLocation>
</comment>
<dbReference type="PANTHER" id="PTHR23504">
    <property type="entry name" value="MAJOR FACILITATOR SUPERFAMILY DOMAIN-CONTAINING PROTEIN 10"/>
    <property type="match status" value="1"/>
</dbReference>
<evidence type="ECO:0000256" key="5">
    <source>
        <dbReference type="ARBA" id="ARBA00022692"/>
    </source>
</evidence>
<dbReference type="RefSeq" id="WP_135945292.1">
    <property type="nucleotide sequence ID" value="NZ_BMEI01000003.1"/>
</dbReference>
<dbReference type="GO" id="GO:0016020">
    <property type="term" value="C:membrane"/>
    <property type="evidence" value="ECO:0007669"/>
    <property type="project" value="UniProtKB-SubCell"/>
</dbReference>
<keyword evidence="6 8" id="KW-1133">Transmembrane helix</keyword>
<keyword evidence="5 8" id="KW-0812">Transmembrane</keyword>
<dbReference type="Pfam" id="PF07690">
    <property type="entry name" value="MFS_1"/>
    <property type="match status" value="2"/>
</dbReference>
<proteinExistence type="inferred from homology"/>
<evidence type="ECO:0000256" key="2">
    <source>
        <dbReference type="ARBA" id="ARBA00004141"/>
    </source>
</evidence>
<dbReference type="AlphaFoldDB" id="A0A4V3RYY0"/>
<feature type="transmembrane region" description="Helical" evidence="8">
    <location>
        <begin position="238"/>
        <end position="260"/>
    </location>
</feature>
<feature type="transmembrane region" description="Helical" evidence="8">
    <location>
        <begin position="98"/>
        <end position="121"/>
    </location>
</feature>
<dbReference type="PROSITE" id="PS50850">
    <property type="entry name" value="MFS"/>
    <property type="match status" value="1"/>
</dbReference>
<dbReference type="Proteomes" id="UP000305451">
    <property type="component" value="Unassembled WGS sequence"/>
</dbReference>
<keyword evidence="4" id="KW-0813">Transport</keyword>
<protein>
    <submittedName>
        <fullName evidence="10">MFS transporter</fullName>
    </submittedName>
</protein>
<evidence type="ECO:0000256" key="3">
    <source>
        <dbReference type="ARBA" id="ARBA00007520"/>
    </source>
</evidence>
<dbReference type="GO" id="GO:0022857">
    <property type="term" value="F:transmembrane transporter activity"/>
    <property type="evidence" value="ECO:0007669"/>
    <property type="project" value="InterPro"/>
</dbReference>
<gene>
    <name evidence="10" type="ORF">E5162_10875</name>
</gene>
<dbReference type="OrthoDB" id="9764259at2"/>
<comment type="function">
    <text evidence="1">Resistance to tetracycline by an active tetracycline efflux. This is an energy-dependent process that decreases the accumulation of the antibiotic in whole cells. This protein functions as a metal-tetracycline/H(+) antiporter.</text>
</comment>
<reference evidence="10 11" key="1">
    <citation type="journal article" date="2013" name="Int. J. Syst. Evol. Microbiol.">
        <title>Marinicauda pacifica gen. nov., sp. nov., a prosthecate alphaproteobacterium of the family Hyphomonadaceae isolated from deep seawater.</title>
        <authorList>
            <person name="Zhang X.Y."/>
            <person name="Li G.W."/>
            <person name="Wang C.S."/>
            <person name="Zhang Y.J."/>
            <person name="Xu X.W."/>
            <person name="Li H."/>
            <person name="Liu A."/>
            <person name="Liu C."/>
            <person name="Xie B.B."/>
            <person name="Qin Q.L."/>
            <person name="Xu Z."/>
            <person name="Chen X.L."/>
            <person name="Zhou B.C."/>
            <person name="Zhang Y.Z."/>
        </authorList>
    </citation>
    <scope>NUCLEOTIDE SEQUENCE [LARGE SCALE GENOMIC DNA]</scope>
    <source>
        <strain evidence="10 11">P-1 km-3</strain>
    </source>
</reference>
<dbReference type="SUPFAM" id="SSF103473">
    <property type="entry name" value="MFS general substrate transporter"/>
    <property type="match status" value="1"/>
</dbReference>
<evidence type="ECO:0000256" key="4">
    <source>
        <dbReference type="ARBA" id="ARBA00022448"/>
    </source>
</evidence>
<feature type="transmembrane region" description="Helical" evidence="8">
    <location>
        <begin position="127"/>
        <end position="144"/>
    </location>
</feature>
<comment type="similarity">
    <text evidence="3">Belongs to the major facilitator superfamily. TCR/Tet family.</text>
</comment>
<evidence type="ECO:0000256" key="1">
    <source>
        <dbReference type="ARBA" id="ARBA00003279"/>
    </source>
</evidence>
<evidence type="ECO:0000256" key="6">
    <source>
        <dbReference type="ARBA" id="ARBA00022989"/>
    </source>
</evidence>
<feature type="transmembrane region" description="Helical" evidence="8">
    <location>
        <begin position="272"/>
        <end position="291"/>
    </location>
</feature>
<evidence type="ECO:0000259" key="9">
    <source>
        <dbReference type="PROSITE" id="PS50850"/>
    </source>
</evidence>
<dbReference type="InterPro" id="IPR011701">
    <property type="entry name" value="MFS"/>
</dbReference>
<name>A0A4V3RYY0_9PROT</name>
<keyword evidence="7 8" id="KW-0472">Membrane</keyword>
<dbReference type="InterPro" id="IPR036259">
    <property type="entry name" value="MFS_trans_sf"/>
</dbReference>
<dbReference type="InterPro" id="IPR001958">
    <property type="entry name" value="Tet-R_TetA/multi-R_MdtG-like"/>
</dbReference>
<keyword evidence="11" id="KW-1185">Reference proteome</keyword>
<feature type="transmembrane region" description="Helical" evidence="8">
    <location>
        <begin position="398"/>
        <end position="416"/>
    </location>
</feature>
<feature type="transmembrane region" description="Helical" evidence="8">
    <location>
        <begin position="65"/>
        <end position="86"/>
    </location>
</feature>
<evidence type="ECO:0000313" key="10">
    <source>
        <dbReference type="EMBL" id="TGY92159.1"/>
    </source>
</evidence>
<dbReference type="PROSITE" id="PS00216">
    <property type="entry name" value="SUGAR_TRANSPORT_1"/>
    <property type="match status" value="1"/>
</dbReference>
<evidence type="ECO:0000256" key="8">
    <source>
        <dbReference type="SAM" id="Phobius"/>
    </source>
</evidence>
<accession>A0A4V3RYY0</accession>
<dbReference type="EMBL" id="SRXV01000003">
    <property type="protein sequence ID" value="TGY92159.1"/>
    <property type="molecule type" value="Genomic_DNA"/>
</dbReference>
<dbReference type="InterPro" id="IPR020846">
    <property type="entry name" value="MFS_dom"/>
</dbReference>
<feature type="domain" description="Major facilitator superfamily (MFS) profile" evidence="9">
    <location>
        <begin position="27"/>
        <end position="422"/>
    </location>
</feature>
<feature type="transmembrane region" description="Helical" evidence="8">
    <location>
        <begin position="156"/>
        <end position="178"/>
    </location>
</feature>